<keyword evidence="4" id="KW-1185">Reference proteome</keyword>
<reference evidence="3 4" key="1">
    <citation type="journal article" date="2023" name="Elife">
        <title>Identification of key yeast species and microbe-microbe interactions impacting larval growth of Drosophila in the wild.</title>
        <authorList>
            <person name="Mure A."/>
            <person name="Sugiura Y."/>
            <person name="Maeda R."/>
            <person name="Honda K."/>
            <person name="Sakurai N."/>
            <person name="Takahashi Y."/>
            <person name="Watada M."/>
            <person name="Katoh T."/>
            <person name="Gotoh A."/>
            <person name="Gotoh Y."/>
            <person name="Taniguchi I."/>
            <person name="Nakamura K."/>
            <person name="Hayashi T."/>
            <person name="Katayama T."/>
            <person name="Uemura T."/>
            <person name="Hattori Y."/>
        </authorList>
    </citation>
    <scope>NUCLEOTIDE SEQUENCE [LARGE SCALE GENOMIC DNA]</scope>
    <source>
        <strain evidence="3 4">PK-24</strain>
    </source>
</reference>
<name>A0AAV5R1I4_PICKL</name>
<dbReference type="SUPFAM" id="SSF50891">
    <property type="entry name" value="Cyclophilin-like"/>
    <property type="match status" value="1"/>
</dbReference>
<gene>
    <name evidence="3" type="ORF">DAPK24_010840</name>
</gene>
<evidence type="ECO:0000259" key="2">
    <source>
        <dbReference type="Pfam" id="PF00160"/>
    </source>
</evidence>
<dbReference type="EMBL" id="BTGB01000001">
    <property type="protein sequence ID" value="GMM44509.1"/>
    <property type="molecule type" value="Genomic_DNA"/>
</dbReference>
<sequence>MSRYFAEFIDLTNPKRDNENFIVTIKLFNNTLPKTTNNISKLFYNPNVKEPTYRKSKVTRVIAPEYLVQFGDIVRRHVNDNNSKIIDNEECESELPKFNEKIIGRHGIVIAADKLDDNNEITTQLCILFVPWGEYDELNGYIPIGECKEWKKLSEWMGKIKVDSINYEIPQDKGVWIRRCGRLRSK</sequence>
<dbReference type="InterPro" id="IPR002130">
    <property type="entry name" value="Cyclophilin-type_PPIase_dom"/>
</dbReference>
<protein>
    <recommendedName>
        <fullName evidence="2">PPIase cyclophilin-type domain-containing protein</fullName>
    </recommendedName>
</protein>
<proteinExistence type="predicted"/>
<evidence type="ECO:0000256" key="1">
    <source>
        <dbReference type="ARBA" id="ARBA00000971"/>
    </source>
</evidence>
<dbReference type="GO" id="GO:0003755">
    <property type="term" value="F:peptidyl-prolyl cis-trans isomerase activity"/>
    <property type="evidence" value="ECO:0007669"/>
    <property type="project" value="UniProtKB-EC"/>
</dbReference>
<evidence type="ECO:0000313" key="4">
    <source>
        <dbReference type="Proteomes" id="UP001378960"/>
    </source>
</evidence>
<dbReference type="Pfam" id="PF00160">
    <property type="entry name" value="Pro_isomerase"/>
    <property type="match status" value="1"/>
</dbReference>
<accession>A0AAV5R1I4</accession>
<dbReference type="Gene3D" id="2.40.100.10">
    <property type="entry name" value="Cyclophilin-like"/>
    <property type="match status" value="1"/>
</dbReference>
<comment type="catalytic activity">
    <reaction evidence="1">
        <text>[protein]-peptidylproline (omega=180) = [protein]-peptidylproline (omega=0)</text>
        <dbReference type="Rhea" id="RHEA:16237"/>
        <dbReference type="Rhea" id="RHEA-COMP:10747"/>
        <dbReference type="Rhea" id="RHEA-COMP:10748"/>
        <dbReference type="ChEBI" id="CHEBI:83833"/>
        <dbReference type="ChEBI" id="CHEBI:83834"/>
        <dbReference type="EC" id="5.2.1.8"/>
    </reaction>
</comment>
<dbReference type="InterPro" id="IPR029000">
    <property type="entry name" value="Cyclophilin-like_dom_sf"/>
</dbReference>
<dbReference type="Proteomes" id="UP001378960">
    <property type="component" value="Unassembled WGS sequence"/>
</dbReference>
<feature type="domain" description="PPIase cyclophilin-type" evidence="2">
    <location>
        <begin position="23"/>
        <end position="180"/>
    </location>
</feature>
<organism evidence="3 4">
    <name type="scientific">Pichia kluyveri</name>
    <name type="common">Yeast</name>
    <dbReference type="NCBI Taxonomy" id="36015"/>
    <lineage>
        <taxon>Eukaryota</taxon>
        <taxon>Fungi</taxon>
        <taxon>Dikarya</taxon>
        <taxon>Ascomycota</taxon>
        <taxon>Saccharomycotina</taxon>
        <taxon>Pichiomycetes</taxon>
        <taxon>Pichiales</taxon>
        <taxon>Pichiaceae</taxon>
        <taxon>Pichia</taxon>
    </lineage>
</organism>
<dbReference type="AlphaFoldDB" id="A0AAV5R1I4"/>
<comment type="caution">
    <text evidence="3">The sequence shown here is derived from an EMBL/GenBank/DDBJ whole genome shotgun (WGS) entry which is preliminary data.</text>
</comment>
<evidence type="ECO:0000313" key="3">
    <source>
        <dbReference type="EMBL" id="GMM44509.1"/>
    </source>
</evidence>